<dbReference type="STRING" id="1227456.C450_08652"/>
<dbReference type="Proteomes" id="UP000011625">
    <property type="component" value="Unassembled WGS sequence"/>
</dbReference>
<name>M0N8E0_9EURY</name>
<dbReference type="PATRIC" id="fig|1227456.3.peg.1744"/>
<dbReference type="InterPro" id="IPR029052">
    <property type="entry name" value="Metallo-depent_PP-like"/>
</dbReference>
<sequence length="257" mass="27472">MARAESARVEPVPGEPAAVIESEDERALCVADYHAGLEAGLGRQGVELPSQSRERREHLLSLCDETSAERVVFLGDLAHAIGGARGAERDELETLFAALDGRASVTVVKGNHDGAIDSLADEVGIEINVTPTDGTTFGNVGLAHGHTWPSREVLECEVVCVGHEHPTVRLEDDVGGSRAERAWLRGRLAPEPFVDHHGEGLAIDGELVVCPAFNDLSGGTWVNVRGQEFLAPFLPDGLAEGEAYLLDGTRLGNYERV</sequence>
<proteinExistence type="predicted"/>
<accession>M0N8E0</accession>
<dbReference type="PIRSF" id="PIRSF000887">
    <property type="entry name" value="Pesterase_MJ0037"/>
    <property type="match status" value="1"/>
</dbReference>
<dbReference type="Gene3D" id="3.60.21.10">
    <property type="match status" value="1"/>
</dbReference>
<dbReference type="RefSeq" id="WP_005042592.1">
    <property type="nucleotide sequence ID" value="NZ_AOME01000051.1"/>
</dbReference>
<dbReference type="OrthoDB" id="10013at2157"/>
<dbReference type="CDD" id="cd07391">
    <property type="entry name" value="MPP_PF1019"/>
    <property type="match status" value="1"/>
</dbReference>
<organism evidence="1 2">
    <name type="scientific">Halococcus salifodinae DSM 8989</name>
    <dbReference type="NCBI Taxonomy" id="1227456"/>
    <lineage>
        <taxon>Archaea</taxon>
        <taxon>Methanobacteriati</taxon>
        <taxon>Methanobacteriota</taxon>
        <taxon>Stenosarchaea group</taxon>
        <taxon>Halobacteria</taxon>
        <taxon>Halobacteriales</taxon>
        <taxon>Halococcaceae</taxon>
        <taxon>Halococcus</taxon>
    </lineage>
</organism>
<comment type="caution">
    <text evidence="1">The sequence shown here is derived from an EMBL/GenBank/DDBJ whole genome shotgun (WGS) entry which is preliminary data.</text>
</comment>
<dbReference type="SUPFAM" id="SSF56300">
    <property type="entry name" value="Metallo-dependent phosphatases"/>
    <property type="match status" value="1"/>
</dbReference>
<keyword evidence="2" id="KW-1185">Reference proteome</keyword>
<dbReference type="InterPro" id="IPR024173">
    <property type="entry name" value="Pesterase_MJ0037-like"/>
</dbReference>
<reference evidence="1 2" key="1">
    <citation type="journal article" date="2014" name="PLoS Genet.">
        <title>Phylogenetically driven sequencing of extremely halophilic archaea reveals strategies for static and dynamic osmo-response.</title>
        <authorList>
            <person name="Becker E.A."/>
            <person name="Seitzer P.M."/>
            <person name="Tritt A."/>
            <person name="Larsen D."/>
            <person name="Krusor M."/>
            <person name="Yao A.I."/>
            <person name="Wu D."/>
            <person name="Madern D."/>
            <person name="Eisen J.A."/>
            <person name="Darling A.E."/>
            <person name="Facciotti M.T."/>
        </authorList>
    </citation>
    <scope>NUCLEOTIDE SEQUENCE [LARGE SCALE GENOMIC DNA]</scope>
    <source>
        <strain evidence="1 2">DSM 8989</strain>
    </source>
</reference>
<evidence type="ECO:0000313" key="2">
    <source>
        <dbReference type="Proteomes" id="UP000011625"/>
    </source>
</evidence>
<protein>
    <submittedName>
        <fullName evidence="1">Metallophosphoesterase</fullName>
    </submittedName>
</protein>
<dbReference type="PANTHER" id="PTHR39323:SF1">
    <property type="entry name" value="BLR1149 PROTEIN"/>
    <property type="match status" value="1"/>
</dbReference>
<dbReference type="PANTHER" id="PTHR39323">
    <property type="entry name" value="BLR1149 PROTEIN"/>
    <property type="match status" value="1"/>
</dbReference>
<evidence type="ECO:0000313" key="1">
    <source>
        <dbReference type="EMBL" id="EMA53369.1"/>
    </source>
</evidence>
<gene>
    <name evidence="1" type="ORF">C450_08652</name>
</gene>
<dbReference type="AlphaFoldDB" id="M0N8E0"/>
<dbReference type="EMBL" id="AOME01000051">
    <property type="protein sequence ID" value="EMA53369.1"/>
    <property type="molecule type" value="Genomic_DNA"/>
</dbReference>